<reference evidence="2 3" key="1">
    <citation type="journal article" date="2015" name="Genome Biol. Evol.">
        <title>Comparative Genomics of a Bacterivorous Green Alga Reveals Evolutionary Causalities and Consequences of Phago-Mixotrophic Mode of Nutrition.</title>
        <authorList>
            <person name="Burns J.A."/>
            <person name="Paasch A."/>
            <person name="Narechania A."/>
            <person name="Kim E."/>
        </authorList>
    </citation>
    <scope>NUCLEOTIDE SEQUENCE [LARGE SCALE GENOMIC DNA]</scope>
    <source>
        <strain evidence="2 3">PLY_AMNH</strain>
    </source>
</reference>
<evidence type="ECO:0000259" key="1">
    <source>
        <dbReference type="Pfam" id="PF01612"/>
    </source>
</evidence>
<evidence type="ECO:0000313" key="2">
    <source>
        <dbReference type="EMBL" id="KAK3253356.1"/>
    </source>
</evidence>
<dbReference type="InterPro" id="IPR002562">
    <property type="entry name" value="3'-5'_exonuclease_dom"/>
</dbReference>
<name>A0AAE0F618_9CHLO</name>
<dbReference type="AlphaFoldDB" id="A0AAE0F618"/>
<keyword evidence="3" id="KW-1185">Reference proteome</keyword>
<proteinExistence type="predicted"/>
<dbReference type="EMBL" id="LGRX02024847">
    <property type="protein sequence ID" value="KAK3253356.1"/>
    <property type="molecule type" value="Genomic_DNA"/>
</dbReference>
<sequence>MPINFRSALNRGLQQQGLRPPVWYFTATQRQWWQATLRVDPYPLVTSCLCFSKAAAKENACEQFLQAHPELSQPSERVVESTPWSRILNGPPEGFVHLVRQRFLELDLEAVLTGPGYISVDCEGVITESGRIQLALLSLFDGEQAWVLGMQACTEARDLLARVFSNEGTIKVFCDYGADRRMLSPLFTEIVNTKDIQCMKLEGWESPVYNNRRSLLSIWEKCTGNEGKYFKDEKLTVSAWDSAQLSEEQLRYAIADVFATYQCYEVRTSPIHRSVESRSFA</sequence>
<dbReference type="InterPro" id="IPR012337">
    <property type="entry name" value="RNaseH-like_sf"/>
</dbReference>
<gene>
    <name evidence="2" type="ORF">CYMTET_37355</name>
</gene>
<organism evidence="2 3">
    <name type="scientific">Cymbomonas tetramitiformis</name>
    <dbReference type="NCBI Taxonomy" id="36881"/>
    <lineage>
        <taxon>Eukaryota</taxon>
        <taxon>Viridiplantae</taxon>
        <taxon>Chlorophyta</taxon>
        <taxon>Pyramimonadophyceae</taxon>
        <taxon>Pyramimonadales</taxon>
        <taxon>Pyramimonadaceae</taxon>
        <taxon>Cymbomonas</taxon>
    </lineage>
</organism>
<feature type="domain" description="3'-5' exonuclease" evidence="1">
    <location>
        <begin position="99"/>
        <end position="264"/>
    </location>
</feature>
<dbReference type="Proteomes" id="UP001190700">
    <property type="component" value="Unassembled WGS sequence"/>
</dbReference>
<dbReference type="GO" id="GO:0008408">
    <property type="term" value="F:3'-5' exonuclease activity"/>
    <property type="evidence" value="ECO:0007669"/>
    <property type="project" value="InterPro"/>
</dbReference>
<dbReference type="GO" id="GO:0006139">
    <property type="term" value="P:nucleobase-containing compound metabolic process"/>
    <property type="evidence" value="ECO:0007669"/>
    <property type="project" value="InterPro"/>
</dbReference>
<dbReference type="SUPFAM" id="SSF53098">
    <property type="entry name" value="Ribonuclease H-like"/>
    <property type="match status" value="1"/>
</dbReference>
<dbReference type="GO" id="GO:0003676">
    <property type="term" value="F:nucleic acid binding"/>
    <property type="evidence" value="ECO:0007669"/>
    <property type="project" value="InterPro"/>
</dbReference>
<dbReference type="SUPFAM" id="SSF54768">
    <property type="entry name" value="dsRNA-binding domain-like"/>
    <property type="match status" value="1"/>
</dbReference>
<evidence type="ECO:0000313" key="3">
    <source>
        <dbReference type="Proteomes" id="UP001190700"/>
    </source>
</evidence>
<dbReference type="Gene3D" id="3.30.420.10">
    <property type="entry name" value="Ribonuclease H-like superfamily/Ribonuclease H"/>
    <property type="match status" value="1"/>
</dbReference>
<protein>
    <recommendedName>
        <fullName evidence="1">3'-5' exonuclease domain-containing protein</fullName>
    </recommendedName>
</protein>
<dbReference type="InterPro" id="IPR036397">
    <property type="entry name" value="RNaseH_sf"/>
</dbReference>
<accession>A0AAE0F618</accession>
<comment type="caution">
    <text evidence="2">The sequence shown here is derived from an EMBL/GenBank/DDBJ whole genome shotgun (WGS) entry which is preliminary data.</text>
</comment>
<dbReference type="Pfam" id="PF01612">
    <property type="entry name" value="DNA_pol_A_exo1"/>
    <property type="match status" value="1"/>
</dbReference>